<dbReference type="InterPro" id="IPR017972">
    <property type="entry name" value="Cyt_P450_CS"/>
</dbReference>
<protein>
    <recommendedName>
        <fullName evidence="10">Cytochrome P450</fullName>
    </recommendedName>
</protein>
<dbReference type="GO" id="GO:0016705">
    <property type="term" value="F:oxidoreductase activity, acting on paired donors, with incorporation or reduction of molecular oxygen"/>
    <property type="evidence" value="ECO:0007669"/>
    <property type="project" value="InterPro"/>
</dbReference>
<proteinExistence type="inferred from homology"/>
<keyword evidence="5 6" id="KW-0349">Heme</keyword>
<evidence type="ECO:0000313" key="8">
    <source>
        <dbReference type="EMBL" id="KND97073.1"/>
    </source>
</evidence>
<keyword evidence="7" id="KW-0732">Signal</keyword>
<evidence type="ECO:0000313" key="9">
    <source>
        <dbReference type="Proteomes" id="UP000037122"/>
    </source>
</evidence>
<dbReference type="PANTHER" id="PTHR24305">
    <property type="entry name" value="CYTOCHROME P450"/>
    <property type="match status" value="1"/>
</dbReference>
<dbReference type="PROSITE" id="PS00086">
    <property type="entry name" value="CYTOCHROME_P450"/>
    <property type="match status" value="1"/>
</dbReference>
<dbReference type="Gene3D" id="1.10.630.10">
    <property type="entry name" value="Cytochrome P450"/>
    <property type="match status" value="1"/>
</dbReference>
<sequence length="480" mass="54899">MSNLHVDLILVLVVATIFFSRKIIDQPNFSKLLKGSRNIPYTNRNVARYKLLKGSEISVENKSKLGTLYMHRDGFRYEVVLTTPDQLKQYFSSHPRDHAKLDSFGAGQYLVALLGECLGFQNGDLWMNMRKLFNGYFSHALAIQTLPTMVEFIGGYVESTTKESSKVVDPFEYVSAIPFTCIANYLYGKSHCTPERLSGLKELIPLHTDLLTFAFKTFWGRFKIFQFFQSDEMKGLRHFQDRFTQLSLEMVRNAGNDPSVASELYSRVELGELSFDSWIQTLDEILFANIDVTATVMSWALVEMARNPKAQHALREEIHSSTELQEEYVKKTETHLHRVLLETLRLHPLLWFGFPEVVSKDIVIDGFQIPAHTPIVIDQFQVNYESEIWNPPNKPKGFGHEFHPDRFIGLGNRDVLMSSVTFGSGPRRCLGKNFAEIVVKTLLVNMVKHFELLLCDPVEYAENTFVVQPKAKVKLGRIGV</sequence>
<dbReference type="Pfam" id="PF00067">
    <property type="entry name" value="p450"/>
    <property type="match status" value="1"/>
</dbReference>
<organism evidence="8 9">
    <name type="scientific">Candidozyma auris</name>
    <name type="common">Yeast</name>
    <name type="synonym">Candida auris</name>
    <dbReference type="NCBI Taxonomy" id="498019"/>
    <lineage>
        <taxon>Eukaryota</taxon>
        <taxon>Fungi</taxon>
        <taxon>Dikarya</taxon>
        <taxon>Ascomycota</taxon>
        <taxon>Saccharomycotina</taxon>
        <taxon>Pichiomycetes</taxon>
        <taxon>Metschnikowiaceae</taxon>
        <taxon>Candidozyma</taxon>
    </lineage>
</organism>
<evidence type="ECO:0000256" key="7">
    <source>
        <dbReference type="SAM" id="SignalP"/>
    </source>
</evidence>
<dbReference type="VEuPathDB" id="FungiDB:QG37_06533"/>
<keyword evidence="4 5" id="KW-0408">Iron</keyword>
<accession>A0A0L0NSR4</accession>
<dbReference type="PRINTS" id="PR00385">
    <property type="entry name" value="P450"/>
</dbReference>
<dbReference type="InterPro" id="IPR001128">
    <property type="entry name" value="Cyt_P450"/>
</dbReference>
<evidence type="ECO:0000256" key="3">
    <source>
        <dbReference type="ARBA" id="ARBA00023002"/>
    </source>
</evidence>
<evidence type="ECO:0000256" key="6">
    <source>
        <dbReference type="RuleBase" id="RU000461"/>
    </source>
</evidence>
<comment type="cofactor">
    <cofactor evidence="1 5">
        <name>heme</name>
        <dbReference type="ChEBI" id="CHEBI:30413"/>
    </cofactor>
</comment>
<comment type="caution">
    <text evidence="8">The sequence shown here is derived from an EMBL/GenBank/DDBJ whole genome shotgun (WGS) entry which is preliminary data.</text>
</comment>
<evidence type="ECO:0000256" key="4">
    <source>
        <dbReference type="ARBA" id="ARBA00023004"/>
    </source>
</evidence>
<dbReference type="SUPFAM" id="SSF48264">
    <property type="entry name" value="Cytochrome P450"/>
    <property type="match status" value="1"/>
</dbReference>
<dbReference type="GO" id="GO:0004497">
    <property type="term" value="F:monooxygenase activity"/>
    <property type="evidence" value="ECO:0007669"/>
    <property type="project" value="UniProtKB-KW"/>
</dbReference>
<evidence type="ECO:0000256" key="1">
    <source>
        <dbReference type="ARBA" id="ARBA00001971"/>
    </source>
</evidence>
<evidence type="ECO:0008006" key="10">
    <source>
        <dbReference type="Google" id="ProtNLM"/>
    </source>
</evidence>
<name>A0A0L0NSR4_CANAR</name>
<dbReference type="VEuPathDB" id="FungiDB:B9J08_001525"/>
<dbReference type="GO" id="GO:0020037">
    <property type="term" value="F:heme binding"/>
    <property type="evidence" value="ECO:0007669"/>
    <property type="project" value="InterPro"/>
</dbReference>
<dbReference type="VEuPathDB" id="FungiDB:CJI97_001079"/>
<dbReference type="EMBL" id="LGST01000045">
    <property type="protein sequence ID" value="KND97073.1"/>
    <property type="molecule type" value="Genomic_DNA"/>
</dbReference>
<dbReference type="InterPro" id="IPR002401">
    <property type="entry name" value="Cyt_P450_E_grp-I"/>
</dbReference>
<keyword evidence="6" id="KW-0503">Monooxygenase</keyword>
<feature type="binding site" description="axial binding residue" evidence="5">
    <location>
        <position position="429"/>
    </location>
    <ligand>
        <name>heme</name>
        <dbReference type="ChEBI" id="CHEBI:30413"/>
    </ligand>
    <ligandPart>
        <name>Fe</name>
        <dbReference type="ChEBI" id="CHEBI:18248"/>
    </ligandPart>
</feature>
<keyword evidence="2 5" id="KW-0479">Metal-binding</keyword>
<dbReference type="GO" id="GO:0044550">
    <property type="term" value="P:secondary metabolite biosynthetic process"/>
    <property type="evidence" value="ECO:0007669"/>
    <property type="project" value="UniProtKB-ARBA"/>
</dbReference>
<dbReference type="Proteomes" id="UP000037122">
    <property type="component" value="Unassembled WGS sequence"/>
</dbReference>
<dbReference type="InterPro" id="IPR036396">
    <property type="entry name" value="Cyt_P450_sf"/>
</dbReference>
<evidence type="ECO:0000256" key="2">
    <source>
        <dbReference type="ARBA" id="ARBA00022723"/>
    </source>
</evidence>
<keyword evidence="3 6" id="KW-0560">Oxidoreductase</keyword>
<dbReference type="AlphaFoldDB" id="A0A0L0NSR4"/>
<feature type="chain" id="PRO_5005545210" description="Cytochrome P450" evidence="7">
    <location>
        <begin position="20"/>
        <end position="480"/>
    </location>
</feature>
<reference evidence="9" key="1">
    <citation type="journal article" date="2015" name="BMC Genomics">
        <title>Draft genome of a commonly misdiagnosed multidrug resistant pathogen Candida auris.</title>
        <authorList>
            <person name="Chatterjee S."/>
            <person name="Alampalli S.V."/>
            <person name="Nageshan R.K."/>
            <person name="Chettiar S.T."/>
            <person name="Joshi S."/>
            <person name="Tatu U.S."/>
        </authorList>
    </citation>
    <scope>NUCLEOTIDE SEQUENCE [LARGE SCALE GENOMIC DNA]</scope>
    <source>
        <strain evidence="9">6684</strain>
    </source>
</reference>
<dbReference type="InterPro" id="IPR050121">
    <property type="entry name" value="Cytochrome_P450_monoxygenase"/>
</dbReference>
<comment type="similarity">
    <text evidence="6">Belongs to the cytochrome P450 family.</text>
</comment>
<gene>
    <name evidence="8" type="ORF">QG37_06533</name>
</gene>
<dbReference type="PANTHER" id="PTHR24305:SF235">
    <property type="entry name" value="CYTOCHROME P450 MONOOXYGENASE APDB-RELATED"/>
    <property type="match status" value="1"/>
</dbReference>
<feature type="signal peptide" evidence="7">
    <location>
        <begin position="1"/>
        <end position="19"/>
    </location>
</feature>
<dbReference type="GO" id="GO:0005506">
    <property type="term" value="F:iron ion binding"/>
    <property type="evidence" value="ECO:0007669"/>
    <property type="project" value="InterPro"/>
</dbReference>
<dbReference type="PRINTS" id="PR00463">
    <property type="entry name" value="EP450I"/>
</dbReference>
<evidence type="ECO:0000256" key="5">
    <source>
        <dbReference type="PIRSR" id="PIRSR602401-1"/>
    </source>
</evidence>